<feature type="domain" description="Cullin N-terminal" evidence="2">
    <location>
        <begin position="28"/>
        <end position="208"/>
    </location>
</feature>
<dbReference type="Proteomes" id="UP000054272">
    <property type="component" value="Unassembled WGS sequence"/>
</dbReference>
<keyword evidence="4" id="KW-1185">Reference proteome</keyword>
<evidence type="ECO:0000313" key="4">
    <source>
        <dbReference type="Proteomes" id="UP000054272"/>
    </source>
</evidence>
<dbReference type="InterPro" id="IPR016159">
    <property type="entry name" value="Cullin_repeat-like_dom_sf"/>
</dbReference>
<name>A0ABR5BRV6_9TREE</name>
<dbReference type="Pfam" id="PF00888">
    <property type="entry name" value="Cullin"/>
    <property type="match status" value="1"/>
</dbReference>
<reference evidence="3 4" key="1">
    <citation type="submission" date="2015-01" db="EMBL/GenBank/DDBJ databases">
        <title>The Genome Sequence of Cryptococcus gattii EJB2.</title>
        <authorList>
            <consortium name="The Broad Institute Genomics Platform"/>
            <person name="Cuomo C."/>
            <person name="Litvintseva A."/>
            <person name="Chen Y."/>
            <person name="Heitman J."/>
            <person name="Sun S."/>
            <person name="Springer D."/>
            <person name="Dromer F."/>
            <person name="Young S."/>
            <person name="Zeng Q."/>
            <person name="Gargeya S."/>
            <person name="Abouelleil A."/>
            <person name="Alvarado L."/>
            <person name="Chapman S.B."/>
            <person name="Gainer-Dewar J."/>
            <person name="Goldberg J."/>
            <person name="Griggs A."/>
            <person name="Gujja S."/>
            <person name="Hansen M."/>
            <person name="Howarth C."/>
            <person name="Imamovic A."/>
            <person name="Larimer J."/>
            <person name="Murphy C."/>
            <person name="Naylor J."/>
            <person name="Pearson M."/>
            <person name="Priest M."/>
            <person name="Roberts A."/>
            <person name="Saif S."/>
            <person name="Shea T."/>
            <person name="Sykes S."/>
            <person name="Wortman J."/>
            <person name="Nusbaum C."/>
            <person name="Birren B."/>
        </authorList>
    </citation>
    <scope>NUCLEOTIDE SEQUENCE [LARGE SCALE GENOMIC DNA]</scope>
    <source>
        <strain evidence="3 4">EJB2</strain>
    </source>
</reference>
<dbReference type="EMBL" id="KN848725">
    <property type="protein sequence ID" value="KIR78116.1"/>
    <property type="molecule type" value="Genomic_DNA"/>
</dbReference>
<sequence>MTSKGESAWVEPTEADVPPETADLDTQWAFIRAGIERIMPGPGKSSEAIPYHYYGLLYSSIYRYCTTPQKVSPEQGSQLSNENLYKHLTQWLRLTAEYCGHQQIDNLEDDQLLDFYGSEWGLFSSNVTRLNRLFSYLNRCWIKRSGAYPVDKLSNLSWKEHVFQHLVDKGKSSSLIDRVKERLKTYRNGQNVDVPLLENIVDNLMSLRLVKRRDLGVNDSPPYLPPV</sequence>
<dbReference type="Gene3D" id="1.20.1310.10">
    <property type="entry name" value="Cullin Repeats"/>
    <property type="match status" value="1"/>
</dbReference>
<protein>
    <recommendedName>
        <fullName evidence="2">Cullin N-terminal domain-containing protein</fullName>
    </recommendedName>
</protein>
<proteinExistence type="inferred from homology"/>
<organism evidence="3 4">
    <name type="scientific">Cryptococcus gattii EJB2</name>
    <dbReference type="NCBI Taxonomy" id="1296103"/>
    <lineage>
        <taxon>Eukaryota</taxon>
        <taxon>Fungi</taxon>
        <taxon>Dikarya</taxon>
        <taxon>Basidiomycota</taxon>
        <taxon>Agaricomycotina</taxon>
        <taxon>Tremellomycetes</taxon>
        <taxon>Tremellales</taxon>
        <taxon>Cryptococcaceae</taxon>
        <taxon>Cryptococcus</taxon>
        <taxon>Cryptococcus gattii species complex</taxon>
    </lineage>
</organism>
<accession>A0ABR5BRV6</accession>
<dbReference type="InterPro" id="IPR045093">
    <property type="entry name" value="Cullin"/>
</dbReference>
<dbReference type="InterPro" id="IPR001373">
    <property type="entry name" value="Cullin_N"/>
</dbReference>
<evidence type="ECO:0000313" key="3">
    <source>
        <dbReference type="EMBL" id="KIR78116.1"/>
    </source>
</evidence>
<gene>
    <name evidence="3" type="ORF">I306_04882</name>
</gene>
<evidence type="ECO:0000259" key="2">
    <source>
        <dbReference type="Pfam" id="PF00888"/>
    </source>
</evidence>
<dbReference type="SUPFAM" id="SSF74788">
    <property type="entry name" value="Cullin repeat-like"/>
    <property type="match status" value="1"/>
</dbReference>
<evidence type="ECO:0000256" key="1">
    <source>
        <dbReference type="ARBA" id="ARBA00006019"/>
    </source>
</evidence>
<dbReference type="PANTHER" id="PTHR11932">
    <property type="entry name" value="CULLIN"/>
    <property type="match status" value="1"/>
</dbReference>
<comment type="similarity">
    <text evidence="1">Belongs to the cullin family.</text>
</comment>